<evidence type="ECO:0000256" key="5">
    <source>
        <dbReference type="ARBA" id="ARBA00023143"/>
    </source>
</evidence>
<comment type="subcellular location">
    <subcellularLocation>
        <location evidence="7">Cell membrane</location>
    </subcellularLocation>
    <subcellularLocation>
        <location evidence="7">Bacterial flagellum basal body</location>
    </subcellularLocation>
</comment>
<evidence type="ECO:0000313" key="10">
    <source>
        <dbReference type="Proteomes" id="UP001170624"/>
    </source>
</evidence>
<evidence type="ECO:0000256" key="1">
    <source>
        <dbReference type="ARBA" id="ARBA00022475"/>
    </source>
</evidence>
<name>A0AAW7Y4N9_9GAMM</name>
<accession>A0AAW7Y4N9</accession>
<dbReference type="PANTHER" id="PTHR38766:SF1">
    <property type="entry name" value="FLAGELLAR PROTEIN FLIO"/>
    <property type="match status" value="1"/>
</dbReference>
<dbReference type="PANTHER" id="PTHR38766">
    <property type="entry name" value="FLAGELLAR PROTEIN FLIO"/>
    <property type="match status" value="1"/>
</dbReference>
<dbReference type="InterPro" id="IPR052205">
    <property type="entry name" value="FliO/MopB"/>
</dbReference>
<organism evidence="9 10">
    <name type="scientific">Photobacterium sanguinicancri</name>
    <dbReference type="NCBI Taxonomy" id="875932"/>
    <lineage>
        <taxon>Bacteria</taxon>
        <taxon>Pseudomonadati</taxon>
        <taxon>Pseudomonadota</taxon>
        <taxon>Gammaproteobacteria</taxon>
        <taxon>Vibrionales</taxon>
        <taxon>Vibrionaceae</taxon>
        <taxon>Photobacterium</taxon>
    </lineage>
</organism>
<dbReference type="Pfam" id="PF04347">
    <property type="entry name" value="FliO"/>
    <property type="match status" value="1"/>
</dbReference>
<feature type="signal peptide" evidence="8">
    <location>
        <begin position="1"/>
        <end position="32"/>
    </location>
</feature>
<keyword evidence="9" id="KW-0969">Cilium</keyword>
<keyword evidence="5 7" id="KW-0975">Bacterial flagellum</keyword>
<keyword evidence="9" id="KW-0282">Flagellum</keyword>
<evidence type="ECO:0000256" key="4">
    <source>
        <dbReference type="ARBA" id="ARBA00023136"/>
    </source>
</evidence>
<dbReference type="AlphaFoldDB" id="A0AAW7Y4N9"/>
<reference evidence="9" key="1">
    <citation type="submission" date="2023-07" db="EMBL/GenBank/DDBJ databases">
        <title>Genome content predicts the carbon catabolic preferences of heterotrophic bacteria.</title>
        <authorList>
            <person name="Gralka M."/>
        </authorList>
    </citation>
    <scope>NUCLEOTIDE SEQUENCE</scope>
    <source>
        <strain evidence="9">G2M05</strain>
    </source>
</reference>
<gene>
    <name evidence="9" type="primary">fliO</name>
    <name evidence="9" type="ORF">Q4568_13600</name>
</gene>
<dbReference type="GO" id="GO:0009425">
    <property type="term" value="C:bacterial-type flagellum basal body"/>
    <property type="evidence" value="ECO:0007669"/>
    <property type="project" value="UniProtKB-SubCell"/>
</dbReference>
<feature type="transmembrane region" description="Helical" evidence="7">
    <location>
        <begin position="42"/>
        <end position="60"/>
    </location>
</feature>
<dbReference type="RefSeq" id="WP_083540796.1">
    <property type="nucleotide sequence ID" value="NZ_CANMLA010000017.1"/>
</dbReference>
<evidence type="ECO:0000313" key="9">
    <source>
        <dbReference type="EMBL" id="MDO6543578.1"/>
    </source>
</evidence>
<evidence type="ECO:0000256" key="7">
    <source>
        <dbReference type="RuleBase" id="RU362064"/>
    </source>
</evidence>
<dbReference type="GO" id="GO:0005886">
    <property type="term" value="C:plasma membrane"/>
    <property type="evidence" value="ECO:0007669"/>
    <property type="project" value="UniProtKB-SubCell"/>
</dbReference>
<dbReference type="EMBL" id="JAUOPU010000013">
    <property type="protein sequence ID" value="MDO6543578.1"/>
    <property type="molecule type" value="Genomic_DNA"/>
</dbReference>
<evidence type="ECO:0000256" key="2">
    <source>
        <dbReference type="ARBA" id="ARBA00022692"/>
    </source>
</evidence>
<dbReference type="GO" id="GO:0044781">
    <property type="term" value="P:bacterial-type flagellum organization"/>
    <property type="evidence" value="ECO:0007669"/>
    <property type="project" value="UniProtKB-UniRule"/>
</dbReference>
<dbReference type="InterPro" id="IPR022781">
    <property type="entry name" value="Flagellar_biosynth_FliO"/>
</dbReference>
<keyword evidence="4 7" id="KW-0472">Membrane</keyword>
<comment type="caution">
    <text evidence="9">The sequence shown here is derived from an EMBL/GenBank/DDBJ whole genome shotgun (WGS) entry which is preliminary data.</text>
</comment>
<sequence length="142" mass="15803">MLWRKLSKMVDLRMTKILLSVLLASLSLPAMAAPPEVNLATTLASLLLVIMLILVLGWLLKRLRLPSIQGDNNMKIVKQLTVGQKERILLLQVGDEQLLVGVTQHNISLLNKLEQPLPEPVVTRPEFASQLGKILKNDAKTK</sequence>
<evidence type="ECO:0000256" key="8">
    <source>
        <dbReference type="SAM" id="SignalP"/>
    </source>
</evidence>
<keyword evidence="9" id="KW-0966">Cell projection</keyword>
<keyword evidence="3 7" id="KW-1133">Transmembrane helix</keyword>
<keyword evidence="2 7" id="KW-0812">Transmembrane</keyword>
<proteinExistence type="inferred from homology"/>
<evidence type="ECO:0000256" key="3">
    <source>
        <dbReference type="ARBA" id="ARBA00022989"/>
    </source>
</evidence>
<feature type="chain" id="PRO_5043566606" description="Flagellar protein" evidence="8">
    <location>
        <begin position="33"/>
        <end position="142"/>
    </location>
</feature>
<dbReference type="NCBIfam" id="TIGR03500">
    <property type="entry name" value="FliO_TIGR"/>
    <property type="match status" value="1"/>
</dbReference>
<keyword evidence="8" id="KW-0732">Signal</keyword>
<comment type="similarity">
    <text evidence="6 7">Belongs to the FliO/MopB family.</text>
</comment>
<dbReference type="Proteomes" id="UP001170624">
    <property type="component" value="Unassembled WGS sequence"/>
</dbReference>
<evidence type="ECO:0000256" key="6">
    <source>
        <dbReference type="ARBA" id="ARBA00037937"/>
    </source>
</evidence>
<keyword evidence="1 7" id="KW-1003">Cell membrane</keyword>
<protein>
    <recommendedName>
        <fullName evidence="7">Flagellar protein</fullName>
    </recommendedName>
</protein>